<organism evidence="1 2">
    <name type="scientific">Russula earlei</name>
    <dbReference type="NCBI Taxonomy" id="71964"/>
    <lineage>
        <taxon>Eukaryota</taxon>
        <taxon>Fungi</taxon>
        <taxon>Dikarya</taxon>
        <taxon>Basidiomycota</taxon>
        <taxon>Agaricomycotina</taxon>
        <taxon>Agaricomycetes</taxon>
        <taxon>Russulales</taxon>
        <taxon>Russulaceae</taxon>
        <taxon>Russula</taxon>
    </lineage>
</organism>
<name>A0ACC0UHN2_9AGAM</name>
<proteinExistence type="predicted"/>
<gene>
    <name evidence="1" type="ORF">F5148DRAFT_1174723</name>
</gene>
<dbReference type="Proteomes" id="UP001207468">
    <property type="component" value="Unassembled WGS sequence"/>
</dbReference>
<evidence type="ECO:0000313" key="2">
    <source>
        <dbReference type="Proteomes" id="UP001207468"/>
    </source>
</evidence>
<reference evidence="1" key="1">
    <citation type="submission" date="2021-03" db="EMBL/GenBank/DDBJ databases">
        <title>Evolutionary priming and transition to the ectomycorrhizal habit in an iconic lineage of mushroom-forming fungi: is preadaptation a requirement?</title>
        <authorList>
            <consortium name="DOE Joint Genome Institute"/>
            <person name="Looney B.P."/>
            <person name="Miyauchi S."/>
            <person name="Morin E."/>
            <person name="Drula E."/>
            <person name="Courty P.E."/>
            <person name="Chicoki N."/>
            <person name="Fauchery L."/>
            <person name="Kohler A."/>
            <person name="Kuo A."/>
            <person name="LaButti K."/>
            <person name="Pangilinan J."/>
            <person name="Lipzen A."/>
            <person name="Riley R."/>
            <person name="Andreopoulos W."/>
            <person name="He G."/>
            <person name="Johnson J."/>
            <person name="Barry K.W."/>
            <person name="Grigoriev I.V."/>
            <person name="Nagy L."/>
            <person name="Hibbett D."/>
            <person name="Henrissat B."/>
            <person name="Matheny P.B."/>
            <person name="Labbe J."/>
            <person name="Martin A.F."/>
        </authorList>
    </citation>
    <scope>NUCLEOTIDE SEQUENCE</scope>
    <source>
        <strain evidence="1">BPL698</strain>
    </source>
</reference>
<comment type="caution">
    <text evidence="1">The sequence shown here is derived from an EMBL/GenBank/DDBJ whole genome shotgun (WGS) entry which is preliminary data.</text>
</comment>
<sequence length="278" mass="30533">MCSGPEHLAMRAGTGQPSYCTLHMFHAPRSPNDPVKGLGYISDDGHLFECNKPVVMQQTFHVIFIVDRSTSMSSTDRRPLPDAPMTKKIQKSANNRLGARPRQTTGARPDAYSLIIFNEKATNVLTNDSKSSPDQLLRIVLRTKAGGSTNFLEALRAGQAVMERNWSTERMPIMIFLSDGESDVPDSAIQDVCRSAVRLGKPLSFHSISFGPDSSSSYLWRMANLALEIQNNAPRDPLMPQGGSIPSSFSIALDTVRLAETFLGIAESLRKPRGSLIR</sequence>
<protein>
    <submittedName>
        <fullName evidence="1">Uncharacterized protein</fullName>
    </submittedName>
</protein>
<accession>A0ACC0UHN2</accession>
<evidence type="ECO:0000313" key="1">
    <source>
        <dbReference type="EMBL" id="KAI9511012.1"/>
    </source>
</evidence>
<keyword evidence="2" id="KW-1185">Reference proteome</keyword>
<dbReference type="EMBL" id="JAGFNK010000029">
    <property type="protein sequence ID" value="KAI9511012.1"/>
    <property type="molecule type" value="Genomic_DNA"/>
</dbReference>